<feature type="compositionally biased region" description="Polar residues" evidence="1">
    <location>
        <begin position="107"/>
        <end position="128"/>
    </location>
</feature>
<dbReference type="AlphaFoldDB" id="A0AAV6UAK6"/>
<feature type="region of interest" description="Disordered" evidence="1">
    <location>
        <begin position="83"/>
        <end position="129"/>
    </location>
</feature>
<keyword evidence="2" id="KW-0732">Signal</keyword>
<feature type="signal peptide" evidence="2">
    <location>
        <begin position="1"/>
        <end position="18"/>
    </location>
</feature>
<organism evidence="3 4">
    <name type="scientific">Oedothorax gibbosus</name>
    <dbReference type="NCBI Taxonomy" id="931172"/>
    <lineage>
        <taxon>Eukaryota</taxon>
        <taxon>Metazoa</taxon>
        <taxon>Ecdysozoa</taxon>
        <taxon>Arthropoda</taxon>
        <taxon>Chelicerata</taxon>
        <taxon>Arachnida</taxon>
        <taxon>Araneae</taxon>
        <taxon>Araneomorphae</taxon>
        <taxon>Entelegynae</taxon>
        <taxon>Araneoidea</taxon>
        <taxon>Linyphiidae</taxon>
        <taxon>Erigoninae</taxon>
        <taxon>Oedothorax</taxon>
    </lineage>
</organism>
<protein>
    <submittedName>
        <fullName evidence="3">Uncharacterized protein</fullName>
    </submittedName>
</protein>
<feature type="compositionally biased region" description="Polar residues" evidence="1">
    <location>
        <begin position="86"/>
        <end position="96"/>
    </location>
</feature>
<feature type="region of interest" description="Disordered" evidence="1">
    <location>
        <begin position="576"/>
        <end position="595"/>
    </location>
</feature>
<dbReference type="Proteomes" id="UP000827092">
    <property type="component" value="Unassembled WGS sequence"/>
</dbReference>
<reference evidence="3 4" key="1">
    <citation type="journal article" date="2022" name="Nat. Ecol. Evol.">
        <title>A masculinizing supergene underlies an exaggerated male reproductive morph in a spider.</title>
        <authorList>
            <person name="Hendrickx F."/>
            <person name="De Corte Z."/>
            <person name="Sonet G."/>
            <person name="Van Belleghem S.M."/>
            <person name="Kostlbacher S."/>
            <person name="Vangestel C."/>
        </authorList>
    </citation>
    <scope>NUCLEOTIDE SEQUENCE [LARGE SCALE GENOMIC DNA]</scope>
    <source>
        <strain evidence="3">W744_W776</strain>
    </source>
</reference>
<accession>A0AAV6UAK6</accession>
<feature type="region of interest" description="Disordered" evidence="1">
    <location>
        <begin position="197"/>
        <end position="226"/>
    </location>
</feature>
<feature type="chain" id="PRO_5043327886" evidence="2">
    <location>
        <begin position="19"/>
        <end position="677"/>
    </location>
</feature>
<gene>
    <name evidence="3" type="ORF">JTE90_010959</name>
</gene>
<feature type="region of interest" description="Disordered" evidence="1">
    <location>
        <begin position="156"/>
        <end position="177"/>
    </location>
</feature>
<feature type="compositionally biased region" description="Polar residues" evidence="1">
    <location>
        <begin position="580"/>
        <end position="589"/>
    </location>
</feature>
<keyword evidence="4" id="KW-1185">Reference proteome</keyword>
<proteinExistence type="predicted"/>
<evidence type="ECO:0000256" key="2">
    <source>
        <dbReference type="SAM" id="SignalP"/>
    </source>
</evidence>
<dbReference type="EMBL" id="JAFNEN010000529">
    <property type="protein sequence ID" value="KAG8181187.1"/>
    <property type="molecule type" value="Genomic_DNA"/>
</dbReference>
<name>A0AAV6UAK6_9ARAC</name>
<sequence>MYVFEAVTCCILFLVTLAVFRKELGKMKDCVVTFWIPKKRVKAKDDKRKREETEGIRIKSATLLPQSDSRSILEDFTSQKLDEKSAQLSESDSTKNVDPFPPFSDILKTSPQGTARTPIENTTSSKTEQVTHDDNGFVKTTVETKHEVIGNTEVSFSKKEQESVSSKSTTDGVPNITMDAMDLNDLISATQKRLDSFKSGYKSPPPATESIANSYGTKKTSTTKSVTEKKIEETSSFSSFNSSASPFAGKILDSNTVDSMVNSNKAENEKKIAPPVPPKPKIRPVSDPLAGSFTDYLKEMQRDLDSLNGGLGFNSDESSFVSTETPFGSTIITKKKKMFTSSSFFDEPEALYPTVEEQVEMAKKIADSLTVDTNQKSKGANMFYKRVKKSTKWIHEGPEPSDESGSETPDIPGVEPPTPDPSQVPFRPSKGPTKLKLVMDSRHPIDLKELKSTGLVFNEHNVISPQICHGLVKDLHSPVGKGAALFAKRKKKSEDWVVDEARVMSMVKQNERRSATLPQTPTSYNQYSTFSRQDVKLVKSPWAAAMESPLGLCDAAFSRVNPDQLADTVIRAADTKRRNSNTPTVSRQPSRLEGCLSPPPMTPLAAQYDIYHAKAPKGWQGFGTSTVDSSNIYQSPSIQQQAPQDYSQFQNEYQPLKKMTFQNFNTLPRLWKGSSAR</sequence>
<feature type="region of interest" description="Disordered" evidence="1">
    <location>
        <begin position="266"/>
        <end position="287"/>
    </location>
</feature>
<evidence type="ECO:0000256" key="1">
    <source>
        <dbReference type="SAM" id="MobiDB-lite"/>
    </source>
</evidence>
<evidence type="ECO:0000313" key="4">
    <source>
        <dbReference type="Proteomes" id="UP000827092"/>
    </source>
</evidence>
<evidence type="ECO:0000313" key="3">
    <source>
        <dbReference type="EMBL" id="KAG8181187.1"/>
    </source>
</evidence>
<comment type="caution">
    <text evidence="3">The sequence shown here is derived from an EMBL/GenBank/DDBJ whole genome shotgun (WGS) entry which is preliminary data.</text>
</comment>
<feature type="region of interest" description="Disordered" evidence="1">
    <location>
        <begin position="393"/>
        <end position="434"/>
    </location>
</feature>